<reference evidence="3" key="1">
    <citation type="journal article" name="BMC Genomics">
        <title>Long-read sequencing and de novo genome assembly of marine medaka (Oryzias melastigma).</title>
        <authorList>
            <person name="Liang P."/>
            <person name="Saqib H.S.A."/>
            <person name="Ni X."/>
            <person name="Shen Y."/>
        </authorList>
    </citation>
    <scope>NUCLEOTIDE SEQUENCE</scope>
    <source>
        <strain evidence="3">Bigg-433</strain>
    </source>
</reference>
<organism evidence="3 4">
    <name type="scientific">Oryzias melastigma</name>
    <name type="common">Marine medaka</name>
    <dbReference type="NCBI Taxonomy" id="30732"/>
    <lineage>
        <taxon>Eukaryota</taxon>
        <taxon>Metazoa</taxon>
        <taxon>Chordata</taxon>
        <taxon>Craniata</taxon>
        <taxon>Vertebrata</taxon>
        <taxon>Euteleostomi</taxon>
        <taxon>Actinopterygii</taxon>
        <taxon>Neopterygii</taxon>
        <taxon>Teleostei</taxon>
        <taxon>Neoteleostei</taxon>
        <taxon>Acanthomorphata</taxon>
        <taxon>Ovalentaria</taxon>
        <taxon>Atherinomorphae</taxon>
        <taxon>Beloniformes</taxon>
        <taxon>Adrianichthyidae</taxon>
        <taxon>Oryziinae</taxon>
        <taxon>Oryzias</taxon>
    </lineage>
</organism>
<name>A0A834BUL8_ORYME</name>
<comment type="caution">
    <text evidence="3">The sequence shown here is derived from an EMBL/GenBank/DDBJ whole genome shotgun (WGS) entry which is preliminary data.</text>
</comment>
<evidence type="ECO:0000256" key="2">
    <source>
        <dbReference type="SAM" id="SignalP"/>
    </source>
</evidence>
<gene>
    <name evidence="3" type="ORF">FQA47_002758</name>
</gene>
<feature type="region of interest" description="Disordered" evidence="1">
    <location>
        <begin position="27"/>
        <end position="63"/>
    </location>
</feature>
<evidence type="ECO:0000313" key="4">
    <source>
        <dbReference type="Proteomes" id="UP000646548"/>
    </source>
</evidence>
<feature type="compositionally biased region" description="Basic and acidic residues" evidence="1">
    <location>
        <begin position="54"/>
        <end position="63"/>
    </location>
</feature>
<sequence length="63" mass="7089">MHENNLIMLFSSSLALLPVLSEPTKQLQKRSSSDSQVVKHSNEGNVSSGVKLARQQERKFLKH</sequence>
<dbReference type="EMBL" id="WKFB01000527">
    <property type="protein sequence ID" value="KAF6720277.1"/>
    <property type="molecule type" value="Genomic_DNA"/>
</dbReference>
<dbReference type="Proteomes" id="UP000646548">
    <property type="component" value="Unassembled WGS sequence"/>
</dbReference>
<evidence type="ECO:0000256" key="1">
    <source>
        <dbReference type="SAM" id="MobiDB-lite"/>
    </source>
</evidence>
<feature type="chain" id="PRO_5033020248" evidence="2">
    <location>
        <begin position="22"/>
        <end position="63"/>
    </location>
</feature>
<keyword evidence="2" id="KW-0732">Signal</keyword>
<evidence type="ECO:0000313" key="3">
    <source>
        <dbReference type="EMBL" id="KAF6720277.1"/>
    </source>
</evidence>
<dbReference type="AlphaFoldDB" id="A0A834BUL8"/>
<feature type="signal peptide" evidence="2">
    <location>
        <begin position="1"/>
        <end position="21"/>
    </location>
</feature>
<feature type="compositionally biased region" description="Polar residues" evidence="1">
    <location>
        <begin position="27"/>
        <end position="48"/>
    </location>
</feature>
<protein>
    <submittedName>
        <fullName evidence="3">Uncharacterized protein</fullName>
    </submittedName>
</protein>
<accession>A0A834BUL8</accession>
<proteinExistence type="predicted"/>